<comment type="caution">
    <text evidence="7">The sequence shown here is derived from an EMBL/GenBank/DDBJ whole genome shotgun (WGS) entry which is preliminary data.</text>
</comment>
<accession>A0AAX1WSK7</accession>
<keyword evidence="2" id="KW-0201">Cytochrome c-type biogenesis</keyword>
<feature type="transmembrane region" description="Helical" evidence="5">
    <location>
        <begin position="6"/>
        <end position="25"/>
    </location>
</feature>
<keyword evidence="4" id="KW-0676">Redox-active center</keyword>
<feature type="transmembrane region" description="Helical" evidence="5">
    <location>
        <begin position="46"/>
        <end position="65"/>
    </location>
</feature>
<dbReference type="CDD" id="cd02966">
    <property type="entry name" value="TlpA_like_family"/>
    <property type="match status" value="1"/>
</dbReference>
<dbReference type="SUPFAM" id="SSF52833">
    <property type="entry name" value="Thioredoxin-like"/>
    <property type="match status" value="1"/>
</dbReference>
<evidence type="ECO:0000259" key="6">
    <source>
        <dbReference type="PROSITE" id="PS51352"/>
    </source>
</evidence>
<dbReference type="GO" id="GO:0030313">
    <property type="term" value="C:cell envelope"/>
    <property type="evidence" value="ECO:0007669"/>
    <property type="project" value="UniProtKB-SubCell"/>
</dbReference>
<dbReference type="PANTHER" id="PTHR42852:SF6">
    <property type="entry name" value="THIOL:DISULFIDE INTERCHANGE PROTEIN DSBE"/>
    <property type="match status" value="1"/>
</dbReference>
<evidence type="ECO:0000256" key="2">
    <source>
        <dbReference type="ARBA" id="ARBA00022748"/>
    </source>
</evidence>
<feature type="transmembrane region" description="Helical" evidence="5">
    <location>
        <begin position="109"/>
        <end position="128"/>
    </location>
</feature>
<evidence type="ECO:0000256" key="5">
    <source>
        <dbReference type="SAM" id="Phobius"/>
    </source>
</evidence>
<evidence type="ECO:0000256" key="4">
    <source>
        <dbReference type="ARBA" id="ARBA00023284"/>
    </source>
</evidence>
<gene>
    <name evidence="7" type="ORF">EDC60_2793</name>
</gene>
<dbReference type="AlphaFoldDB" id="A0AAX1WSK7"/>
<protein>
    <submittedName>
        <fullName evidence="7">Thiol-disulfide isomerase/thioredoxin</fullName>
    </submittedName>
</protein>
<dbReference type="InterPro" id="IPR050553">
    <property type="entry name" value="Thioredoxin_ResA/DsbE_sf"/>
</dbReference>
<dbReference type="InterPro" id="IPR013740">
    <property type="entry name" value="Redoxin"/>
</dbReference>
<keyword evidence="8" id="KW-1185">Reference proteome</keyword>
<dbReference type="GO" id="GO:0016853">
    <property type="term" value="F:isomerase activity"/>
    <property type="evidence" value="ECO:0007669"/>
    <property type="project" value="UniProtKB-KW"/>
</dbReference>
<dbReference type="PROSITE" id="PS51352">
    <property type="entry name" value="THIOREDOXIN_2"/>
    <property type="match status" value="1"/>
</dbReference>
<dbReference type="PROSITE" id="PS00194">
    <property type="entry name" value="THIOREDOXIN_1"/>
    <property type="match status" value="1"/>
</dbReference>
<dbReference type="InterPro" id="IPR017937">
    <property type="entry name" value="Thioredoxin_CS"/>
</dbReference>
<evidence type="ECO:0000313" key="7">
    <source>
        <dbReference type="EMBL" id="ROR41508.1"/>
    </source>
</evidence>
<dbReference type="InterPro" id="IPR013766">
    <property type="entry name" value="Thioredoxin_domain"/>
</dbReference>
<dbReference type="GO" id="GO:0015036">
    <property type="term" value="F:disulfide oxidoreductase activity"/>
    <property type="evidence" value="ECO:0007669"/>
    <property type="project" value="UniProtKB-ARBA"/>
</dbReference>
<proteinExistence type="predicted"/>
<dbReference type="Proteomes" id="UP000271868">
    <property type="component" value="Unassembled WGS sequence"/>
</dbReference>
<keyword evidence="3" id="KW-1015">Disulfide bond</keyword>
<evidence type="ECO:0000256" key="3">
    <source>
        <dbReference type="ARBA" id="ARBA00023157"/>
    </source>
</evidence>
<sequence length="277" mass="29933">MDRVLHLGPLVLPWMLLVLLGAWQLGTMVHERLAARRGLTGGPHGWRLPLVALIAARLGFVLRYADLYASASVAVLDIRDGGWSPWAGLGAALLYVALLWLRRSPWRQSATAGLATFAGVWLLGWGVLQATAPREQAALPSWQGVALDARTVALPELKGQPVVVNLWASWCPPCRREMPVMLQAREAQSPQSQVRFLWVNQGEPPETVARFAAQQRLPAADVLLDSAGQLGSALGHKALPTTLFYDRQGRLAAVRVGELSAATLAQHIALISGHSAP</sequence>
<dbReference type="RefSeq" id="WP_123676434.1">
    <property type="nucleotide sequence ID" value="NZ_RJVL01000006.1"/>
</dbReference>
<keyword evidence="5" id="KW-0472">Membrane</keyword>
<organism evidence="7 8">
    <name type="scientific">Diaphorobacter nitroreducens</name>
    <dbReference type="NCBI Taxonomy" id="164759"/>
    <lineage>
        <taxon>Bacteria</taxon>
        <taxon>Pseudomonadati</taxon>
        <taxon>Pseudomonadota</taxon>
        <taxon>Betaproteobacteria</taxon>
        <taxon>Burkholderiales</taxon>
        <taxon>Comamonadaceae</taxon>
        <taxon>Diaphorobacter</taxon>
    </lineage>
</organism>
<keyword evidence="5" id="KW-0812">Transmembrane</keyword>
<dbReference type="InterPro" id="IPR036249">
    <property type="entry name" value="Thioredoxin-like_sf"/>
</dbReference>
<feature type="domain" description="Thioredoxin" evidence="6">
    <location>
        <begin position="128"/>
        <end position="273"/>
    </location>
</feature>
<comment type="subcellular location">
    <subcellularLocation>
        <location evidence="1">Cell envelope</location>
    </subcellularLocation>
</comment>
<keyword evidence="7" id="KW-0413">Isomerase</keyword>
<reference evidence="7 8" key="1">
    <citation type="submission" date="2018-11" db="EMBL/GenBank/DDBJ databases">
        <title>Genomic Encyclopedia of Type Strains, Phase IV (KMG-IV): sequencing the most valuable type-strain genomes for metagenomic binning, comparative biology and taxonomic classification.</title>
        <authorList>
            <person name="Goeker M."/>
        </authorList>
    </citation>
    <scope>NUCLEOTIDE SEQUENCE [LARGE SCALE GENOMIC DNA]</scope>
    <source>
        <strain evidence="7 8">DSM 15985</strain>
    </source>
</reference>
<keyword evidence="5" id="KW-1133">Transmembrane helix</keyword>
<feature type="transmembrane region" description="Helical" evidence="5">
    <location>
        <begin position="85"/>
        <end position="102"/>
    </location>
</feature>
<evidence type="ECO:0000256" key="1">
    <source>
        <dbReference type="ARBA" id="ARBA00004196"/>
    </source>
</evidence>
<dbReference type="Gene3D" id="3.40.30.10">
    <property type="entry name" value="Glutaredoxin"/>
    <property type="match status" value="1"/>
</dbReference>
<name>A0AAX1WSK7_9BURK</name>
<dbReference type="EMBL" id="RJVL01000006">
    <property type="protein sequence ID" value="ROR41508.1"/>
    <property type="molecule type" value="Genomic_DNA"/>
</dbReference>
<evidence type="ECO:0000313" key="8">
    <source>
        <dbReference type="Proteomes" id="UP000271868"/>
    </source>
</evidence>
<dbReference type="PANTHER" id="PTHR42852">
    <property type="entry name" value="THIOL:DISULFIDE INTERCHANGE PROTEIN DSBE"/>
    <property type="match status" value="1"/>
</dbReference>
<dbReference type="GO" id="GO:0017004">
    <property type="term" value="P:cytochrome complex assembly"/>
    <property type="evidence" value="ECO:0007669"/>
    <property type="project" value="UniProtKB-KW"/>
</dbReference>
<dbReference type="Pfam" id="PF08534">
    <property type="entry name" value="Redoxin"/>
    <property type="match status" value="1"/>
</dbReference>